<keyword evidence="5" id="KW-1185">Reference proteome</keyword>
<dbReference type="Proteomes" id="UP001597373">
    <property type="component" value="Unassembled WGS sequence"/>
</dbReference>
<evidence type="ECO:0000256" key="1">
    <source>
        <dbReference type="ARBA" id="ARBA00022723"/>
    </source>
</evidence>
<dbReference type="EMBL" id="JBHUIR010000054">
    <property type="protein sequence ID" value="MFD2260915.1"/>
    <property type="molecule type" value="Genomic_DNA"/>
</dbReference>
<protein>
    <submittedName>
        <fullName evidence="4">DUF971 domain-containing protein</fullName>
    </submittedName>
</protein>
<dbReference type="PANTHER" id="PTHR35303:SF5">
    <property type="entry name" value="OS02G0197800 PROTEIN"/>
    <property type="match status" value="1"/>
</dbReference>
<evidence type="ECO:0000313" key="4">
    <source>
        <dbReference type="EMBL" id="MFD2260915.1"/>
    </source>
</evidence>
<keyword evidence="2" id="KW-0408">Iron</keyword>
<proteinExistence type="predicted"/>
<reference evidence="5" key="1">
    <citation type="journal article" date="2019" name="Int. J. Syst. Evol. Microbiol.">
        <title>The Global Catalogue of Microorganisms (GCM) 10K type strain sequencing project: providing services to taxonomists for standard genome sequencing and annotation.</title>
        <authorList>
            <consortium name="The Broad Institute Genomics Platform"/>
            <consortium name="The Broad Institute Genome Sequencing Center for Infectious Disease"/>
            <person name="Wu L."/>
            <person name="Ma J."/>
        </authorList>
    </citation>
    <scope>NUCLEOTIDE SEQUENCE [LARGE SCALE GENOMIC DNA]</scope>
    <source>
        <strain evidence="5">KCTC 23707</strain>
    </source>
</reference>
<name>A0ABW5DJJ8_9HYPH</name>
<evidence type="ECO:0000259" key="3">
    <source>
        <dbReference type="Pfam" id="PF06155"/>
    </source>
</evidence>
<dbReference type="PANTHER" id="PTHR35303">
    <property type="entry name" value="OS02G0197800 PROTEIN"/>
    <property type="match status" value="1"/>
</dbReference>
<evidence type="ECO:0000256" key="2">
    <source>
        <dbReference type="ARBA" id="ARBA00023004"/>
    </source>
</evidence>
<keyword evidence="1" id="KW-0479">Metal-binding</keyword>
<dbReference type="Pfam" id="PF06155">
    <property type="entry name" value="GBBH-like_N"/>
    <property type="match status" value="1"/>
</dbReference>
<evidence type="ECO:0000313" key="5">
    <source>
        <dbReference type="Proteomes" id="UP001597373"/>
    </source>
</evidence>
<dbReference type="InterPro" id="IPR010376">
    <property type="entry name" value="GBBH-like_N"/>
</dbReference>
<accession>A0ABW5DJJ8</accession>
<gene>
    <name evidence="4" type="ORF">ACFSMZ_14270</name>
</gene>
<comment type="caution">
    <text evidence="4">The sequence shown here is derived from an EMBL/GenBank/DDBJ whole genome shotgun (WGS) entry which is preliminary data.</text>
</comment>
<organism evidence="4 5">
    <name type="scientific">Chelativorans composti</name>
    <dbReference type="NCBI Taxonomy" id="768533"/>
    <lineage>
        <taxon>Bacteria</taxon>
        <taxon>Pseudomonadati</taxon>
        <taxon>Pseudomonadota</taxon>
        <taxon>Alphaproteobacteria</taxon>
        <taxon>Hyphomicrobiales</taxon>
        <taxon>Phyllobacteriaceae</taxon>
        <taxon>Chelativorans</taxon>
    </lineage>
</organism>
<feature type="domain" description="Gamma-butyrobetaine hydroxylase-like N-terminal" evidence="3">
    <location>
        <begin position="8"/>
        <end position="90"/>
    </location>
</feature>
<sequence>MRAPSELRVSRERNVLTVAFPGEEPVGLSAEMLRVLSPSAEVQGHSPEQRVLVTGKENVTITNIEPIGNYAIRIVFSDGHSTGLYTWAYLEELARKRDELWAEYLRELEEKGLARKS</sequence>
<dbReference type="InterPro" id="IPR038492">
    <property type="entry name" value="GBBH-like_N_sf"/>
</dbReference>
<dbReference type="Gene3D" id="3.30.2020.30">
    <property type="match status" value="1"/>
</dbReference>
<dbReference type="RefSeq" id="WP_345098186.1">
    <property type="nucleotide sequence ID" value="NZ_BAABGS010000012.1"/>
</dbReference>